<dbReference type="Pfam" id="PF24964">
    <property type="entry name" value="DUF7769"/>
    <property type="match status" value="1"/>
</dbReference>
<dbReference type="InterPro" id="IPR056671">
    <property type="entry name" value="DUF7769"/>
</dbReference>
<dbReference type="EMBL" id="RWGY01000480">
    <property type="protein sequence ID" value="TVU01171.1"/>
    <property type="molecule type" value="Genomic_DNA"/>
</dbReference>
<reference evidence="3 4" key="1">
    <citation type="journal article" date="2019" name="Sci. Rep.">
        <title>A high-quality genome of Eragrostis curvula grass provides insights into Poaceae evolution and supports new strategies to enhance forage quality.</title>
        <authorList>
            <person name="Carballo J."/>
            <person name="Santos B.A.C.M."/>
            <person name="Zappacosta D."/>
            <person name="Garbus I."/>
            <person name="Selva J.P."/>
            <person name="Gallo C.A."/>
            <person name="Diaz A."/>
            <person name="Albertini E."/>
            <person name="Caccamo M."/>
            <person name="Echenique V."/>
        </authorList>
    </citation>
    <scope>NUCLEOTIDE SEQUENCE [LARGE SCALE GENOMIC DNA]</scope>
    <source>
        <strain evidence="4">cv. Victoria</strain>
        <tissue evidence="3">Leaf</tissue>
    </source>
</reference>
<dbReference type="PANTHER" id="PTHR33889:SF1">
    <property type="entry name" value="OS03G0834800 PROTEIN"/>
    <property type="match status" value="1"/>
</dbReference>
<dbReference type="AlphaFoldDB" id="A0A5J9SQC8"/>
<proteinExistence type="predicted"/>
<gene>
    <name evidence="3" type="ORF">EJB05_53384</name>
</gene>
<dbReference type="Gramene" id="TVU01171">
    <property type="protein sequence ID" value="TVU01171"/>
    <property type="gene ID" value="EJB05_53384"/>
</dbReference>
<evidence type="ECO:0000256" key="1">
    <source>
        <dbReference type="SAM" id="MobiDB-lite"/>
    </source>
</evidence>
<organism evidence="3 4">
    <name type="scientific">Eragrostis curvula</name>
    <name type="common">weeping love grass</name>
    <dbReference type="NCBI Taxonomy" id="38414"/>
    <lineage>
        <taxon>Eukaryota</taxon>
        <taxon>Viridiplantae</taxon>
        <taxon>Streptophyta</taxon>
        <taxon>Embryophyta</taxon>
        <taxon>Tracheophyta</taxon>
        <taxon>Spermatophyta</taxon>
        <taxon>Magnoliopsida</taxon>
        <taxon>Liliopsida</taxon>
        <taxon>Poales</taxon>
        <taxon>Poaceae</taxon>
        <taxon>PACMAD clade</taxon>
        <taxon>Chloridoideae</taxon>
        <taxon>Eragrostideae</taxon>
        <taxon>Eragrostidinae</taxon>
        <taxon>Eragrostis</taxon>
    </lineage>
</organism>
<feature type="domain" description="DUF7769" evidence="2">
    <location>
        <begin position="96"/>
        <end position="149"/>
    </location>
</feature>
<accession>A0A5J9SQC8</accession>
<feature type="region of interest" description="Disordered" evidence="1">
    <location>
        <begin position="52"/>
        <end position="97"/>
    </location>
</feature>
<dbReference type="PANTHER" id="PTHR33889">
    <property type="entry name" value="OS04G0681850 PROTEIN"/>
    <property type="match status" value="1"/>
</dbReference>
<comment type="caution">
    <text evidence="3">The sequence shown here is derived from an EMBL/GenBank/DDBJ whole genome shotgun (WGS) entry which is preliminary data.</text>
</comment>
<evidence type="ECO:0000313" key="3">
    <source>
        <dbReference type="EMBL" id="TVU01171.1"/>
    </source>
</evidence>
<evidence type="ECO:0000259" key="2">
    <source>
        <dbReference type="Pfam" id="PF24964"/>
    </source>
</evidence>
<feature type="non-terminal residue" evidence="3">
    <location>
        <position position="153"/>
    </location>
</feature>
<evidence type="ECO:0000313" key="4">
    <source>
        <dbReference type="Proteomes" id="UP000324897"/>
    </source>
</evidence>
<feature type="region of interest" description="Disordered" evidence="1">
    <location>
        <begin position="1"/>
        <end position="27"/>
    </location>
</feature>
<sequence>MMAGFDLNLEPPLEHAYEDGNEEAAEDALPFNLPIEENDMAGAFDLNVEASDVTDLTVDPPPQEHNAGVFDLNLEPPDAREEENNSSGSRRSKEISDDVRKQIFQTLLARSKNGILGPDVIKQVAPQFGLSVRTVQKHWQRVKKDLAEGKVVN</sequence>
<keyword evidence="4" id="KW-1185">Reference proteome</keyword>
<name>A0A5J9SQC8_9POAL</name>
<dbReference type="Proteomes" id="UP000324897">
    <property type="component" value="Unassembled WGS sequence"/>
</dbReference>
<protein>
    <recommendedName>
        <fullName evidence="2">DUF7769 domain-containing protein</fullName>
    </recommendedName>
</protein>
<dbReference type="OrthoDB" id="1739492at2759"/>